<proteinExistence type="predicted"/>
<dbReference type="InterPro" id="IPR000061">
    <property type="entry name" value="Surp"/>
</dbReference>
<dbReference type="AlphaFoldDB" id="A0A9W9PU91"/>
<protein>
    <recommendedName>
        <fullName evidence="3">CID domain-containing protein</fullName>
    </recommendedName>
</protein>
<reference evidence="4" key="1">
    <citation type="submission" date="2022-12" db="EMBL/GenBank/DDBJ databases">
        <authorList>
            <person name="Petersen C."/>
        </authorList>
    </citation>
    <scope>NUCLEOTIDE SEQUENCE</scope>
    <source>
        <strain evidence="4">IBT 21472</strain>
    </source>
</reference>
<dbReference type="CDD" id="cd00590">
    <property type="entry name" value="RRM_SF"/>
    <property type="match status" value="1"/>
</dbReference>
<dbReference type="GO" id="GO:0003723">
    <property type="term" value="F:RNA binding"/>
    <property type="evidence" value="ECO:0007669"/>
    <property type="project" value="UniProtKB-KW"/>
</dbReference>
<dbReference type="PROSITE" id="PS51391">
    <property type="entry name" value="CID"/>
    <property type="match status" value="1"/>
</dbReference>
<feature type="compositionally biased region" description="Acidic residues" evidence="2">
    <location>
        <begin position="719"/>
        <end position="746"/>
    </location>
</feature>
<reference evidence="4" key="2">
    <citation type="journal article" date="2023" name="IMA Fungus">
        <title>Comparative genomic study of the Penicillium genus elucidates a diverse pangenome and 15 lateral gene transfer events.</title>
        <authorList>
            <person name="Petersen C."/>
            <person name="Sorensen T."/>
            <person name="Nielsen M.R."/>
            <person name="Sondergaard T.E."/>
            <person name="Sorensen J.L."/>
            <person name="Fitzpatrick D.A."/>
            <person name="Frisvad J.C."/>
            <person name="Nielsen K.L."/>
        </authorList>
    </citation>
    <scope>NUCLEOTIDE SEQUENCE</scope>
    <source>
        <strain evidence="4">IBT 21472</strain>
    </source>
</reference>
<feature type="compositionally biased region" description="Basic and acidic residues" evidence="2">
    <location>
        <begin position="152"/>
        <end position="161"/>
    </location>
</feature>
<feature type="region of interest" description="Disordered" evidence="2">
    <location>
        <begin position="1"/>
        <end position="161"/>
    </location>
</feature>
<evidence type="ECO:0000259" key="3">
    <source>
        <dbReference type="PROSITE" id="PS51391"/>
    </source>
</evidence>
<feature type="compositionally biased region" description="Basic and acidic residues" evidence="2">
    <location>
        <begin position="50"/>
        <end position="60"/>
    </location>
</feature>
<dbReference type="Gene3D" id="1.25.40.90">
    <property type="match status" value="1"/>
</dbReference>
<feature type="region of interest" description="Disordered" evidence="2">
    <location>
        <begin position="683"/>
        <end position="798"/>
    </location>
</feature>
<dbReference type="GO" id="GO:0006396">
    <property type="term" value="P:RNA processing"/>
    <property type="evidence" value="ECO:0007669"/>
    <property type="project" value="InterPro"/>
</dbReference>
<evidence type="ECO:0000256" key="2">
    <source>
        <dbReference type="SAM" id="MobiDB-lite"/>
    </source>
</evidence>
<accession>A0A9W9PU91</accession>
<dbReference type="PANTHER" id="PTHR23140:SF0">
    <property type="entry name" value="U2 SNRNP-ASSOCIATED SURP MOTIF-CONTAINING PROTEIN"/>
    <property type="match status" value="1"/>
</dbReference>
<feature type="compositionally biased region" description="Acidic residues" evidence="2">
    <location>
        <begin position="430"/>
        <end position="444"/>
    </location>
</feature>
<dbReference type="Proteomes" id="UP001147746">
    <property type="component" value="Unassembled WGS sequence"/>
</dbReference>
<organism evidence="4 5">
    <name type="scientific">Penicillium atrosanguineum</name>
    <dbReference type="NCBI Taxonomy" id="1132637"/>
    <lineage>
        <taxon>Eukaryota</taxon>
        <taxon>Fungi</taxon>
        <taxon>Dikarya</taxon>
        <taxon>Ascomycota</taxon>
        <taxon>Pezizomycotina</taxon>
        <taxon>Eurotiomycetes</taxon>
        <taxon>Eurotiomycetidae</taxon>
        <taxon>Eurotiales</taxon>
        <taxon>Aspergillaceae</taxon>
        <taxon>Penicillium</taxon>
    </lineage>
</organism>
<dbReference type="InterPro" id="IPR006569">
    <property type="entry name" value="CID_dom"/>
</dbReference>
<feature type="compositionally biased region" description="Polar residues" evidence="2">
    <location>
        <begin position="764"/>
        <end position="778"/>
    </location>
</feature>
<evidence type="ECO:0000313" key="5">
    <source>
        <dbReference type="Proteomes" id="UP001147746"/>
    </source>
</evidence>
<dbReference type="PANTHER" id="PTHR23140">
    <property type="entry name" value="RNA PROCESSING PROTEIN LD23810P"/>
    <property type="match status" value="1"/>
</dbReference>
<keyword evidence="5" id="KW-1185">Reference proteome</keyword>
<feature type="domain" description="CID" evidence="3">
    <location>
        <begin position="469"/>
        <end position="657"/>
    </location>
</feature>
<dbReference type="SUPFAM" id="SSF109905">
    <property type="entry name" value="Surp module (SWAP domain)"/>
    <property type="match status" value="1"/>
</dbReference>
<comment type="caution">
    <text evidence="4">The sequence shown here is derived from an EMBL/GenBank/DDBJ whole genome shotgun (WGS) entry which is preliminary data.</text>
</comment>
<feature type="compositionally biased region" description="Basic and acidic residues" evidence="2">
    <location>
        <begin position="24"/>
        <end position="43"/>
    </location>
</feature>
<evidence type="ECO:0000313" key="4">
    <source>
        <dbReference type="EMBL" id="KAJ5308230.1"/>
    </source>
</evidence>
<sequence>MPDDLKGKGFPDVPAKLSSLPKKSLFERQRAEAEAKRAREKAETAAVYEDFVKSFDDEAGPKNTDARPNTFGSRGGGMIGGPQRRHFTSSGPRSSGPGTLGPPPPSISRKRNHEGFAPISRNRDPAHGTFGYDNAISGPPSAFRGASDEDERMANTKDAEKAAAKPTLYLASLPPGTSPSVLKSLIPSTLVVDNVNILRPPNQSATERKSSAAIVTLSSDSAASDIDSAVSALQNKYLGRGYNLSISRHLSSAAIGSIMPTTIGMSSNTSLPFAAKTVQPSFGGSMSRAPPPGSHRGGIAPPASYGSNLGRVGPSTQVEVKTPSDIKELRLIHKTLENLLKFGPEFEALLMSRPEVQREEKWAWLWDARSSGGVYYRWKLWQTITNPRSRNNRAVGTQVPTSIFEGGANWMPPESDIKFEYTTRLDEFVSDDDYNSSDEEQDEENERRNLGGGPPPEGVSVKSDSLGYMNPLRKAKLTHLLARLPTTHAKLRRGDVARLTAFAIENAGAGADEVVGMIVLNILSPLAYTGANPERELEKAAARPDDGERDSATASKAPMDVSAAKLVGLYIISDILSSSATSGVRHAWRYRQLFESALRAHKVFEHLGRLEKDLQWGRLKAEKWKRSVGTLLHLWEGWCVFPQSSQEHFVQMFEQPPLADEEIQTEKEKAEAERAAIAFSKSKNRWKSVDDDPASGPFDPSRPAKAEDQIQQSPQQIDFAEDESMSDIDGVPMEDSDLEMADDDMEPTAVNQPPPDGGDIKENPQVQPEQIPESQEPASQRPRRARPKAEDMFASDSE</sequence>
<name>A0A9W9PU91_9EURO</name>
<dbReference type="GO" id="GO:0005634">
    <property type="term" value="C:nucleus"/>
    <property type="evidence" value="ECO:0007669"/>
    <property type="project" value="TreeGrafter"/>
</dbReference>
<dbReference type="Pfam" id="PF01805">
    <property type="entry name" value="Surp"/>
    <property type="match status" value="1"/>
</dbReference>
<evidence type="ECO:0000256" key="1">
    <source>
        <dbReference type="ARBA" id="ARBA00022884"/>
    </source>
</evidence>
<feature type="region of interest" description="Disordered" evidence="2">
    <location>
        <begin position="430"/>
        <end position="464"/>
    </location>
</feature>
<keyword evidence="1" id="KW-0694">RNA-binding</keyword>
<dbReference type="InterPro" id="IPR008942">
    <property type="entry name" value="ENTH_VHS"/>
</dbReference>
<dbReference type="InterPro" id="IPR051485">
    <property type="entry name" value="SR-CTD_assoc_factor"/>
</dbReference>
<gene>
    <name evidence="4" type="ORF">N7476_008886</name>
</gene>
<dbReference type="Gene3D" id="1.10.10.790">
    <property type="entry name" value="Surp module"/>
    <property type="match status" value="1"/>
</dbReference>
<dbReference type="InterPro" id="IPR035967">
    <property type="entry name" value="SWAP/Surp_sf"/>
</dbReference>
<dbReference type="EMBL" id="JAPZBO010000008">
    <property type="protein sequence ID" value="KAJ5308230.1"/>
    <property type="molecule type" value="Genomic_DNA"/>
</dbReference>